<dbReference type="InterPro" id="IPR004352">
    <property type="entry name" value="GH114_TIM-barrel"/>
</dbReference>
<feature type="compositionally biased region" description="Polar residues" evidence="1">
    <location>
        <begin position="271"/>
        <end position="294"/>
    </location>
</feature>
<evidence type="ECO:0000256" key="1">
    <source>
        <dbReference type="SAM" id="MobiDB-lite"/>
    </source>
</evidence>
<sequence length="342" mass="38380">MGPLLLILLGMLSLSFPVSASFAVYYGPFGPDETAQLDKFNILILPPTIDPTYVSCLSANHTVAGYVSLSTVGGWEPWAEDVPQWLFIDKNKNWNEEVVDFASPEWERIILDEAVPYILSRGFNGVFLDNLDYVDLYPSKRAAVVELVKAIRERYPNITIIANRGFSIAKEIAPYVDYVLFEDFVSYYNFTSGRYEIFGENELEWEFGHIEKLKGLNVSVLALSYANLSDESQVEEFPALICEYAKEWRIKDVYLTDVALQRIGVDPCVEASNQSPAGTTTTTSYREYNKDTLTPSGESSPKSSPKEATENGENGSEPRVICGPALIVTLLLLALTSRWRRF</sequence>
<dbReference type="Pfam" id="PF03537">
    <property type="entry name" value="Glyco_hydro_114"/>
    <property type="match status" value="1"/>
</dbReference>
<evidence type="ECO:0000313" key="3">
    <source>
        <dbReference type="EMBL" id="ANF23354.1"/>
    </source>
</evidence>
<dbReference type="GeneID" id="28496399"/>
<reference evidence="4" key="1">
    <citation type="journal article" date="2016" name="Syst. Appl. Microbiol.">
        <title>Thermococcus piezophilus sp. nov., a novel hyperthermophilic and piezophilic archaeon with a broad pressure range for growth, isolated from a deepest hydrothermal vent at the Mid-Cayman Rise.</title>
        <authorList>
            <person name="Dalmasso C."/>
            <person name="Oger P."/>
            <person name="Selva G."/>
            <person name="Courtine D."/>
            <person name="L'Haridon S."/>
            <person name="Garlaschelli A."/>
            <person name="Roussel E."/>
            <person name="Miyazaki J."/>
            <person name="Reveillaud J."/>
            <person name="Jebbar M."/>
            <person name="Takai K."/>
            <person name="Maignien L."/>
            <person name="Alain K."/>
        </authorList>
    </citation>
    <scope>NUCLEOTIDE SEQUENCE [LARGE SCALE GENOMIC DNA]</scope>
    <source>
        <strain evidence="4">CDGS</strain>
    </source>
</reference>
<dbReference type="InterPro" id="IPR013785">
    <property type="entry name" value="Aldolase_TIM"/>
</dbReference>
<accession>A0A172WIR5</accession>
<feature type="domain" description="Glycoside-hydrolase family GH114 TIM-barrel" evidence="2">
    <location>
        <begin position="58"/>
        <end position="253"/>
    </location>
</feature>
<dbReference type="Gene3D" id="3.20.20.70">
    <property type="entry name" value="Aldolase class I"/>
    <property type="match status" value="1"/>
</dbReference>
<dbReference type="SUPFAM" id="SSF51445">
    <property type="entry name" value="(Trans)glycosidases"/>
    <property type="match status" value="1"/>
</dbReference>
<dbReference type="KEGG" id="tpie:A7C91_09355"/>
<dbReference type="AlphaFoldDB" id="A0A172WIR5"/>
<name>A0A172WIR5_9EURY</name>
<organism evidence="3 4">
    <name type="scientific">Thermococcus piezophilus</name>
    <dbReference type="NCBI Taxonomy" id="1712654"/>
    <lineage>
        <taxon>Archaea</taxon>
        <taxon>Methanobacteriati</taxon>
        <taxon>Methanobacteriota</taxon>
        <taxon>Thermococci</taxon>
        <taxon>Thermococcales</taxon>
        <taxon>Thermococcaceae</taxon>
        <taxon>Thermococcus</taxon>
    </lineage>
</organism>
<dbReference type="RefSeq" id="WP_068666928.1">
    <property type="nucleotide sequence ID" value="NZ_CP015520.1"/>
</dbReference>
<proteinExistence type="predicted"/>
<dbReference type="PANTHER" id="PTHR35882:SF2">
    <property type="entry name" value="PELA"/>
    <property type="match status" value="1"/>
</dbReference>
<dbReference type="STRING" id="1712654.A7C91_09355"/>
<feature type="region of interest" description="Disordered" evidence="1">
    <location>
        <begin position="271"/>
        <end position="317"/>
    </location>
</feature>
<evidence type="ECO:0000313" key="4">
    <source>
        <dbReference type="Proteomes" id="UP000076969"/>
    </source>
</evidence>
<evidence type="ECO:0000259" key="2">
    <source>
        <dbReference type="Pfam" id="PF03537"/>
    </source>
</evidence>
<gene>
    <name evidence="3" type="ORF">A7C91_09355</name>
</gene>
<dbReference type="Proteomes" id="UP000076969">
    <property type="component" value="Chromosome"/>
</dbReference>
<dbReference type="EMBL" id="CP015520">
    <property type="protein sequence ID" value="ANF23354.1"/>
    <property type="molecule type" value="Genomic_DNA"/>
</dbReference>
<dbReference type="OrthoDB" id="92107at2157"/>
<keyword evidence="4" id="KW-1185">Reference proteome</keyword>
<dbReference type="InterPro" id="IPR017853">
    <property type="entry name" value="GH"/>
</dbReference>
<dbReference type="PANTHER" id="PTHR35882">
    <property type="entry name" value="PELA"/>
    <property type="match status" value="1"/>
</dbReference>
<protein>
    <recommendedName>
        <fullName evidence="2">Glycoside-hydrolase family GH114 TIM-barrel domain-containing protein</fullName>
    </recommendedName>
</protein>